<dbReference type="Gene3D" id="3.40.630.10">
    <property type="entry name" value="Zn peptidases"/>
    <property type="match status" value="1"/>
</dbReference>
<dbReference type="PANTHER" id="PTHR32494">
    <property type="entry name" value="ALLANTOATE DEIMINASE-RELATED"/>
    <property type="match status" value="1"/>
</dbReference>
<keyword evidence="5" id="KW-1185">Reference proteome</keyword>
<evidence type="ECO:0000313" key="4">
    <source>
        <dbReference type="EMBL" id="MEQ6917788.1"/>
    </source>
</evidence>
<dbReference type="InterPro" id="IPR011650">
    <property type="entry name" value="Peptidase_M20_dimer"/>
</dbReference>
<dbReference type="CDD" id="cd03884">
    <property type="entry name" value="M20_bAS"/>
    <property type="match status" value="1"/>
</dbReference>
<dbReference type="NCBIfam" id="TIGR01879">
    <property type="entry name" value="hydantase"/>
    <property type="match status" value="1"/>
</dbReference>
<accession>A0ABV1NFG0</accession>
<dbReference type="InterPro" id="IPR036264">
    <property type="entry name" value="Bact_exopeptidase_dim_dom"/>
</dbReference>
<dbReference type="Pfam" id="PF01546">
    <property type="entry name" value="Peptidase_M20"/>
    <property type="match status" value="1"/>
</dbReference>
<evidence type="ECO:0000313" key="5">
    <source>
        <dbReference type="Proteomes" id="UP001442468"/>
    </source>
</evidence>
<sequence length="428" mass="46888">MTQIVHLHEALDGQRLWDDVQSLAAIGALEPKGIRRLALDDEDNRARLWLAEQGRSLGCQVYFDALGNLFLRREGQDASLAPLLIGSHMDSQPQAGAHDGALGVLAGLAVLRTLQEQGIEHRRPLEVVAWTNEEGARFAPGASGSSWYVGQREYEDIVSALDGEGVRFGDALQACLTLLKDTGLEYRPAPFVPHAFLELHIEQGPVLEQLGKPVGVVSGIQGVNWYRIQVEGVANHAGTTPLQARRDAFDGAHELVSALKEATREQDDDDLRFTIGKFSLWPDAVNTIAQQATFTIDMRHPRQAVLDDLDAQFHELARNQWSGCDVTLEVTSRVAPVAFPETLLAVLRESADSVCKEAPELVSGAFHDAIHLAHVCPTAMFFTPCRAGISHHPDEHIERQDADIAVRALAHAAETLLITRNNAHDSDH</sequence>
<reference evidence="4 5" key="1">
    <citation type="submission" date="2024-05" db="EMBL/GenBank/DDBJ databases">
        <title>Halomonas sp. SSM6 16S ribosomal RNA gene Genome sequencing and assembly.</title>
        <authorList>
            <person name="Yook S."/>
        </authorList>
    </citation>
    <scope>NUCLEOTIDE SEQUENCE [LARGE SCALE GENOMIC DNA]</scope>
    <source>
        <strain evidence="4 5">SSM6</strain>
    </source>
</reference>
<gene>
    <name evidence="4" type="ORF">ABE960_09665</name>
</gene>
<dbReference type="SUPFAM" id="SSF55031">
    <property type="entry name" value="Bacterial exopeptidase dimerisation domain"/>
    <property type="match status" value="1"/>
</dbReference>
<dbReference type="PIRSF" id="PIRSF001235">
    <property type="entry name" value="Amidase_carbamoylase"/>
    <property type="match status" value="1"/>
</dbReference>
<dbReference type="InterPro" id="IPR010158">
    <property type="entry name" value="Amidase_Cbmase"/>
</dbReference>
<name>A0ABV1NFG0_9GAMM</name>
<evidence type="ECO:0000259" key="3">
    <source>
        <dbReference type="Pfam" id="PF07687"/>
    </source>
</evidence>
<dbReference type="PANTHER" id="PTHR32494:SF5">
    <property type="entry name" value="ALLANTOATE AMIDOHYDROLASE"/>
    <property type="match status" value="1"/>
</dbReference>
<proteinExistence type="inferred from homology"/>
<dbReference type="EMBL" id="JBEGCJ010000004">
    <property type="protein sequence ID" value="MEQ6917788.1"/>
    <property type="molecule type" value="Genomic_DNA"/>
</dbReference>
<comment type="similarity">
    <text evidence="1">Belongs to the peptidase M20 family.</text>
</comment>
<dbReference type="Pfam" id="PF07687">
    <property type="entry name" value="M20_dimer"/>
    <property type="match status" value="1"/>
</dbReference>
<evidence type="ECO:0000256" key="1">
    <source>
        <dbReference type="ARBA" id="ARBA00006153"/>
    </source>
</evidence>
<dbReference type="SUPFAM" id="SSF53187">
    <property type="entry name" value="Zn-dependent exopeptidases"/>
    <property type="match status" value="1"/>
</dbReference>
<dbReference type="Gene3D" id="3.30.70.360">
    <property type="match status" value="1"/>
</dbReference>
<comment type="caution">
    <text evidence="4">The sequence shown here is derived from an EMBL/GenBank/DDBJ whole genome shotgun (WGS) entry which is preliminary data.</text>
</comment>
<evidence type="ECO:0000256" key="2">
    <source>
        <dbReference type="ARBA" id="ARBA00022801"/>
    </source>
</evidence>
<dbReference type="InterPro" id="IPR002933">
    <property type="entry name" value="Peptidase_M20"/>
</dbReference>
<dbReference type="Proteomes" id="UP001442468">
    <property type="component" value="Unassembled WGS sequence"/>
</dbReference>
<keyword evidence="2" id="KW-0378">Hydrolase</keyword>
<dbReference type="RefSeq" id="WP_349762057.1">
    <property type="nucleotide sequence ID" value="NZ_JBEGCJ010000004.1"/>
</dbReference>
<protein>
    <submittedName>
        <fullName evidence="4">M20 family metallo-hydrolase</fullName>
    </submittedName>
</protein>
<organism evidence="4 5">
    <name type="scientific">Halomonas aquatica</name>
    <dbReference type="NCBI Taxonomy" id="3151123"/>
    <lineage>
        <taxon>Bacteria</taxon>
        <taxon>Pseudomonadati</taxon>
        <taxon>Pseudomonadota</taxon>
        <taxon>Gammaproteobacteria</taxon>
        <taxon>Oceanospirillales</taxon>
        <taxon>Halomonadaceae</taxon>
        <taxon>Halomonas</taxon>
    </lineage>
</organism>
<feature type="domain" description="Peptidase M20 dimerisation" evidence="3">
    <location>
        <begin position="219"/>
        <end position="319"/>
    </location>
</feature>